<keyword evidence="4" id="KW-1185">Reference proteome</keyword>
<dbReference type="PATRIC" id="fig|1454004.3.peg.3123"/>
<dbReference type="NCBIfam" id="TIGR04393">
    <property type="entry name" value="rpt_T5SS_PEPC"/>
    <property type="match status" value="1"/>
</dbReference>
<evidence type="ECO:0000259" key="2">
    <source>
        <dbReference type="Pfam" id="PF07589"/>
    </source>
</evidence>
<gene>
    <name evidence="3" type="ORF">AW11_03027</name>
</gene>
<dbReference type="eggNOG" id="COG4625">
    <property type="taxonomic scope" value="Bacteria"/>
</dbReference>
<accession>A0A011QAV2</accession>
<dbReference type="Pfam" id="PF07589">
    <property type="entry name" value="PEP-CTERM"/>
    <property type="match status" value="1"/>
</dbReference>
<dbReference type="NCBIfam" id="TIGR02595">
    <property type="entry name" value="PEP_CTERM"/>
    <property type="match status" value="1"/>
</dbReference>
<evidence type="ECO:0000313" key="4">
    <source>
        <dbReference type="Proteomes" id="UP000022141"/>
    </source>
</evidence>
<sequence length="487" mass="47589">MTITNRFLRRAAMLAAAGLATGFASTVGAVVVVTDPCTVAAFNSCYIGVDGTDTQTLNTTAGPYNFVGLGVVASEPGITPPSPPNTGPVSGTLNVNAGGSISLNYLPGTIGAPTFRPVDNSVLLGVSGGSAGTLNVNGGSVTTPILIVGNDFGRPASTGTASISGGGKVTATLDSGSSGPIPGYAAVNIGRGAGSTGTVTVAGAGSELNVNAGNGAIQTSNGGHISVGRSGSGSLSVLDGGQVLGSRALSTIFGSTSDPAGTSSILVDGAGSKLTANQILLGVGLGPFPGGDFGALPVPDFNSPNHGTGTLNVRNGGEVVANVSVGAGGTLRGNGTITGNVTSTGTVAPGNSPGTLKIAGDFTQTGGVLEIQIANATDFDIVDVDGFASLNNVLIEFLFIDGYAPTAGTSFNFLQVGPGSLLTNVGATYQYSGLQPGFEYAVTSDNGAMTLVARNNGVAVPEPGTLALLLAGLSGFAVRRRAALRHG</sequence>
<dbReference type="InterPro" id="IPR013424">
    <property type="entry name" value="Ice-binding_C"/>
</dbReference>
<name>A0A011QAV2_ACCRE</name>
<organism evidence="3 4">
    <name type="scientific">Accumulibacter regalis</name>
    <dbReference type="NCBI Taxonomy" id="522306"/>
    <lineage>
        <taxon>Bacteria</taxon>
        <taxon>Pseudomonadati</taxon>
        <taxon>Pseudomonadota</taxon>
        <taxon>Betaproteobacteria</taxon>
        <taxon>Candidatus Accumulibacter</taxon>
    </lineage>
</organism>
<comment type="caution">
    <text evidence="3">The sequence shown here is derived from an EMBL/GenBank/DDBJ whole genome shotgun (WGS) entry which is preliminary data.</text>
</comment>
<evidence type="ECO:0000313" key="3">
    <source>
        <dbReference type="EMBL" id="EXI86250.1"/>
    </source>
</evidence>
<feature type="signal peptide" evidence="1">
    <location>
        <begin position="1"/>
        <end position="29"/>
    </location>
</feature>
<proteinExistence type="predicted"/>
<feature type="domain" description="Ice-binding protein C-terminal" evidence="2">
    <location>
        <begin position="459"/>
        <end position="481"/>
    </location>
</feature>
<dbReference type="STRING" id="1454004.AW11_03027"/>
<dbReference type="InterPro" id="IPR030895">
    <property type="entry name" value="T5SS_PEPC_rpt"/>
</dbReference>
<dbReference type="EMBL" id="JEMY01000044">
    <property type="protein sequence ID" value="EXI86250.1"/>
    <property type="molecule type" value="Genomic_DNA"/>
</dbReference>
<keyword evidence="1" id="KW-0732">Signal</keyword>
<evidence type="ECO:0000256" key="1">
    <source>
        <dbReference type="SAM" id="SignalP"/>
    </source>
</evidence>
<dbReference type="Proteomes" id="UP000022141">
    <property type="component" value="Unassembled WGS sequence"/>
</dbReference>
<reference evidence="3" key="1">
    <citation type="submission" date="2014-02" db="EMBL/GenBank/DDBJ databases">
        <title>Expanding our view of genomic diversity in Candidatus Accumulibacter clades.</title>
        <authorList>
            <person name="Skennerton C.T."/>
            <person name="Barr J.J."/>
            <person name="Slater F.R."/>
            <person name="Bond P.L."/>
            <person name="Tyson G.W."/>
        </authorList>
    </citation>
    <scope>NUCLEOTIDE SEQUENCE [LARGE SCALE GENOMIC DNA]</scope>
</reference>
<protein>
    <recommendedName>
        <fullName evidence="2">Ice-binding protein C-terminal domain-containing protein</fullName>
    </recommendedName>
</protein>
<feature type="chain" id="PRO_5001463154" description="Ice-binding protein C-terminal domain-containing protein" evidence="1">
    <location>
        <begin position="30"/>
        <end position="487"/>
    </location>
</feature>
<dbReference type="AlphaFoldDB" id="A0A011QAV2"/>